<accession>X0WAW8</accession>
<organism evidence="2">
    <name type="scientific">marine sediment metagenome</name>
    <dbReference type="NCBI Taxonomy" id="412755"/>
    <lineage>
        <taxon>unclassified sequences</taxon>
        <taxon>metagenomes</taxon>
        <taxon>ecological metagenomes</taxon>
    </lineage>
</organism>
<dbReference type="PANTHER" id="PTHR30337">
    <property type="entry name" value="COMPONENT OF ATP-DEPENDENT DSDNA EXONUCLEASE"/>
    <property type="match status" value="1"/>
</dbReference>
<feature type="domain" description="Calcineurin-like phosphoesterase" evidence="1">
    <location>
        <begin position="35"/>
        <end position="178"/>
    </location>
</feature>
<proteinExistence type="predicted"/>
<dbReference type="Gene3D" id="3.60.21.10">
    <property type="match status" value="1"/>
</dbReference>
<sequence length="255" mass="29351">LRDSIPECRTDDFIEEMLRKLDWICGRSGKLKCPLLIAGDLFHHWKPSPWLLAAAIVRFKKAYEVFVVAGQHDLPQHQYELIEKSGLQVLENAGVIQVVPAGQFVMDKDGEFLLHGFPFGSEMKSSAHGNSTYPHVALCHVMTYKKKRPYPGCEEDNSKKLMKKLNHFDLIVTGDNHETFVDIREEQLLVNAGSMMRTTAIQEEHEPSIFFWYADEGEVEQIKIPIKKDVVSRDHLDVQSDRKDRIDAFVKRMKE</sequence>
<protein>
    <recommendedName>
        <fullName evidence="1">Calcineurin-like phosphoesterase domain-containing protein</fullName>
    </recommendedName>
</protein>
<dbReference type="SUPFAM" id="SSF56300">
    <property type="entry name" value="Metallo-dependent phosphatases"/>
    <property type="match status" value="1"/>
</dbReference>
<evidence type="ECO:0000259" key="1">
    <source>
        <dbReference type="Pfam" id="PF00149"/>
    </source>
</evidence>
<dbReference type="InterPro" id="IPR004843">
    <property type="entry name" value="Calcineurin-like_PHP"/>
</dbReference>
<dbReference type="PANTHER" id="PTHR30337:SF0">
    <property type="entry name" value="NUCLEASE SBCCD SUBUNIT D"/>
    <property type="match status" value="1"/>
</dbReference>
<dbReference type="AlphaFoldDB" id="X0WAW8"/>
<dbReference type="InterPro" id="IPR050535">
    <property type="entry name" value="DNA_Repair-Maintenance_Comp"/>
</dbReference>
<dbReference type="EMBL" id="BARS01038240">
    <property type="protein sequence ID" value="GAG20357.1"/>
    <property type="molecule type" value="Genomic_DNA"/>
</dbReference>
<dbReference type="GO" id="GO:0016787">
    <property type="term" value="F:hydrolase activity"/>
    <property type="evidence" value="ECO:0007669"/>
    <property type="project" value="InterPro"/>
</dbReference>
<reference evidence="2" key="1">
    <citation type="journal article" date="2014" name="Front. Microbiol.">
        <title>High frequency of phylogenetically diverse reductive dehalogenase-homologous genes in deep subseafloor sedimentary metagenomes.</title>
        <authorList>
            <person name="Kawai M."/>
            <person name="Futagami T."/>
            <person name="Toyoda A."/>
            <person name="Takaki Y."/>
            <person name="Nishi S."/>
            <person name="Hori S."/>
            <person name="Arai W."/>
            <person name="Tsubouchi T."/>
            <person name="Morono Y."/>
            <person name="Uchiyama I."/>
            <person name="Ito T."/>
            <person name="Fujiyama A."/>
            <person name="Inagaki F."/>
            <person name="Takami H."/>
        </authorList>
    </citation>
    <scope>NUCLEOTIDE SEQUENCE</scope>
    <source>
        <strain evidence="2">Expedition CK06-06</strain>
    </source>
</reference>
<name>X0WAW8_9ZZZZ</name>
<dbReference type="InterPro" id="IPR029052">
    <property type="entry name" value="Metallo-depent_PP-like"/>
</dbReference>
<evidence type="ECO:0000313" key="2">
    <source>
        <dbReference type="EMBL" id="GAG20357.1"/>
    </source>
</evidence>
<gene>
    <name evidence="2" type="ORF">S01H1_58534</name>
</gene>
<comment type="caution">
    <text evidence="2">The sequence shown here is derived from an EMBL/GenBank/DDBJ whole genome shotgun (WGS) entry which is preliminary data.</text>
</comment>
<feature type="non-terminal residue" evidence="2">
    <location>
        <position position="1"/>
    </location>
</feature>
<feature type="non-terminal residue" evidence="2">
    <location>
        <position position="255"/>
    </location>
</feature>
<dbReference type="Pfam" id="PF00149">
    <property type="entry name" value="Metallophos"/>
    <property type="match status" value="1"/>
</dbReference>